<dbReference type="EMBL" id="BAAAZC010000019">
    <property type="protein sequence ID" value="GAA3973824.1"/>
    <property type="molecule type" value="Genomic_DNA"/>
</dbReference>
<accession>A0ABP7PZS1</accession>
<name>A0ABP7PZS1_9SPHI</name>
<gene>
    <name evidence="1" type="ORF">GCM10022210_25030</name>
</gene>
<dbReference type="SUPFAM" id="SSF52309">
    <property type="entry name" value="N-(deoxy)ribosyltransferase-like"/>
    <property type="match status" value="1"/>
</dbReference>
<evidence type="ECO:0008006" key="3">
    <source>
        <dbReference type="Google" id="ProtNLM"/>
    </source>
</evidence>
<dbReference type="Gene3D" id="3.40.50.450">
    <property type="match status" value="1"/>
</dbReference>
<dbReference type="Proteomes" id="UP001500742">
    <property type="component" value="Unassembled WGS sequence"/>
</dbReference>
<organism evidence="1 2">
    <name type="scientific">Mucilaginibacter dorajii</name>
    <dbReference type="NCBI Taxonomy" id="692994"/>
    <lineage>
        <taxon>Bacteria</taxon>
        <taxon>Pseudomonadati</taxon>
        <taxon>Bacteroidota</taxon>
        <taxon>Sphingobacteriia</taxon>
        <taxon>Sphingobacteriales</taxon>
        <taxon>Sphingobacteriaceae</taxon>
        <taxon>Mucilaginibacter</taxon>
    </lineage>
</organism>
<dbReference type="InterPro" id="IPR007710">
    <property type="entry name" value="Nucleoside_deoxyribTrfase"/>
</dbReference>
<evidence type="ECO:0000313" key="2">
    <source>
        <dbReference type="Proteomes" id="UP001500742"/>
    </source>
</evidence>
<keyword evidence="2" id="KW-1185">Reference proteome</keyword>
<dbReference type="Pfam" id="PF05014">
    <property type="entry name" value="Nuc_deoxyrib_tr"/>
    <property type="match status" value="1"/>
</dbReference>
<evidence type="ECO:0000313" key="1">
    <source>
        <dbReference type="EMBL" id="GAA3973824.1"/>
    </source>
</evidence>
<dbReference type="RefSeq" id="WP_259087951.1">
    <property type="nucleotide sequence ID" value="NZ_BAAAZC010000019.1"/>
</dbReference>
<reference evidence="2" key="1">
    <citation type="journal article" date="2019" name="Int. J. Syst. Evol. Microbiol.">
        <title>The Global Catalogue of Microorganisms (GCM) 10K type strain sequencing project: providing services to taxonomists for standard genome sequencing and annotation.</title>
        <authorList>
            <consortium name="The Broad Institute Genomics Platform"/>
            <consortium name="The Broad Institute Genome Sequencing Center for Infectious Disease"/>
            <person name="Wu L."/>
            <person name="Ma J."/>
        </authorList>
    </citation>
    <scope>NUCLEOTIDE SEQUENCE [LARGE SCALE GENOMIC DNA]</scope>
    <source>
        <strain evidence="2">JCM 16601</strain>
    </source>
</reference>
<protein>
    <recommendedName>
        <fullName evidence="3">Nucleoside 2-deoxyribosyltransferase</fullName>
    </recommendedName>
</protein>
<comment type="caution">
    <text evidence="1">The sequence shown here is derived from an EMBL/GenBank/DDBJ whole genome shotgun (WGS) entry which is preliminary data.</text>
</comment>
<proteinExistence type="predicted"/>
<sequence>MIAYISISFNQRDKLDQEVDSLVRVLNDFKITPFIFVDNYQFDPAQERIMMQQAMNDIDKCAMLIAETSDKAIGIGIEAGYAKAKGKPVIYVRRNTAAHSTTLSGISDFQIIYASVHDLEQQFGAVIAQISRK</sequence>